<dbReference type="EMBL" id="BTGU01000126">
    <property type="protein sequence ID" value="GMN62270.1"/>
    <property type="molecule type" value="Genomic_DNA"/>
</dbReference>
<proteinExistence type="predicted"/>
<evidence type="ECO:0000313" key="1">
    <source>
        <dbReference type="EMBL" id="GMN62270.1"/>
    </source>
</evidence>
<keyword evidence="2" id="KW-1185">Reference proteome</keyword>
<sequence length="80" mass="9235">MADMEMVHRARGRPVYMMDYFTSMVTPEYLESLREEFQILNNIDLVVPCPNDLASRLPSGHITLLVEFFQVGLHCLSTPF</sequence>
<protein>
    <submittedName>
        <fullName evidence="1">Uncharacterized protein</fullName>
    </submittedName>
</protein>
<accession>A0AA88J518</accession>
<gene>
    <name evidence="1" type="ORF">TIFTF001_031357</name>
</gene>
<evidence type="ECO:0000313" key="2">
    <source>
        <dbReference type="Proteomes" id="UP001187192"/>
    </source>
</evidence>
<organism evidence="1 2">
    <name type="scientific">Ficus carica</name>
    <name type="common">Common fig</name>
    <dbReference type="NCBI Taxonomy" id="3494"/>
    <lineage>
        <taxon>Eukaryota</taxon>
        <taxon>Viridiplantae</taxon>
        <taxon>Streptophyta</taxon>
        <taxon>Embryophyta</taxon>
        <taxon>Tracheophyta</taxon>
        <taxon>Spermatophyta</taxon>
        <taxon>Magnoliopsida</taxon>
        <taxon>eudicotyledons</taxon>
        <taxon>Gunneridae</taxon>
        <taxon>Pentapetalae</taxon>
        <taxon>rosids</taxon>
        <taxon>fabids</taxon>
        <taxon>Rosales</taxon>
        <taxon>Moraceae</taxon>
        <taxon>Ficeae</taxon>
        <taxon>Ficus</taxon>
    </lineage>
</organism>
<comment type="caution">
    <text evidence="1">The sequence shown here is derived from an EMBL/GenBank/DDBJ whole genome shotgun (WGS) entry which is preliminary data.</text>
</comment>
<name>A0AA88J518_FICCA</name>
<dbReference type="AlphaFoldDB" id="A0AA88J518"/>
<dbReference type="Proteomes" id="UP001187192">
    <property type="component" value="Unassembled WGS sequence"/>
</dbReference>
<reference evidence="1" key="1">
    <citation type="submission" date="2023-07" db="EMBL/GenBank/DDBJ databases">
        <title>draft genome sequence of fig (Ficus carica).</title>
        <authorList>
            <person name="Takahashi T."/>
            <person name="Nishimura K."/>
        </authorList>
    </citation>
    <scope>NUCLEOTIDE SEQUENCE</scope>
</reference>